<accession>A0AAE2CDB4</accession>
<feature type="domain" description="Reverse transcriptase zinc-binding" evidence="1">
    <location>
        <begin position="50"/>
        <end position="107"/>
    </location>
</feature>
<name>A0AAE2CDB4_9LAMI</name>
<reference evidence="2" key="2">
    <citation type="journal article" date="2024" name="Plant">
        <title>Genomic evolution and insights into agronomic trait innovations of Sesamum species.</title>
        <authorList>
            <person name="Miao H."/>
            <person name="Wang L."/>
            <person name="Qu L."/>
            <person name="Liu H."/>
            <person name="Sun Y."/>
            <person name="Le M."/>
            <person name="Wang Q."/>
            <person name="Wei S."/>
            <person name="Zheng Y."/>
            <person name="Lin W."/>
            <person name="Duan Y."/>
            <person name="Cao H."/>
            <person name="Xiong S."/>
            <person name="Wang X."/>
            <person name="Wei L."/>
            <person name="Li C."/>
            <person name="Ma Q."/>
            <person name="Ju M."/>
            <person name="Zhao R."/>
            <person name="Li G."/>
            <person name="Mu C."/>
            <person name="Tian Q."/>
            <person name="Mei H."/>
            <person name="Zhang T."/>
            <person name="Gao T."/>
            <person name="Zhang H."/>
        </authorList>
    </citation>
    <scope>NUCLEOTIDE SEQUENCE</scope>
    <source>
        <strain evidence="2">3651</strain>
    </source>
</reference>
<dbReference type="Proteomes" id="UP001293254">
    <property type="component" value="Unassembled WGS sequence"/>
</dbReference>
<organism evidence="2 3">
    <name type="scientific">Sesamum alatum</name>
    <dbReference type="NCBI Taxonomy" id="300844"/>
    <lineage>
        <taxon>Eukaryota</taxon>
        <taxon>Viridiplantae</taxon>
        <taxon>Streptophyta</taxon>
        <taxon>Embryophyta</taxon>
        <taxon>Tracheophyta</taxon>
        <taxon>Spermatophyta</taxon>
        <taxon>Magnoliopsida</taxon>
        <taxon>eudicotyledons</taxon>
        <taxon>Gunneridae</taxon>
        <taxon>Pentapetalae</taxon>
        <taxon>asterids</taxon>
        <taxon>lamiids</taxon>
        <taxon>Lamiales</taxon>
        <taxon>Pedaliaceae</taxon>
        <taxon>Sesamum</taxon>
    </lineage>
</organism>
<evidence type="ECO:0000313" key="3">
    <source>
        <dbReference type="Proteomes" id="UP001293254"/>
    </source>
</evidence>
<protein>
    <recommendedName>
        <fullName evidence="1">Reverse transcriptase zinc-binding domain-containing protein</fullName>
    </recommendedName>
</protein>
<proteinExistence type="predicted"/>
<gene>
    <name evidence="2" type="ORF">Salat_2202900</name>
</gene>
<evidence type="ECO:0000259" key="1">
    <source>
        <dbReference type="Pfam" id="PF13966"/>
    </source>
</evidence>
<dbReference type="InterPro" id="IPR026960">
    <property type="entry name" value="RVT-Znf"/>
</dbReference>
<dbReference type="EMBL" id="JACGWO010000009">
    <property type="protein sequence ID" value="KAK4417902.1"/>
    <property type="molecule type" value="Genomic_DNA"/>
</dbReference>
<sequence>MSNKNIKRDMLREGWWGGEGERGVPKARVIWRKMSRSQRDCDVVYGPFESPHVLKVMVWELCFGVVPSLDQLARRNRDVNTCCVVCGAEIESVRHVLLECHFARVAWADSNSPWQVVTGWRDCVAGWVLQAMEYGKIQDMAWFVTMC</sequence>
<evidence type="ECO:0000313" key="2">
    <source>
        <dbReference type="EMBL" id="KAK4417902.1"/>
    </source>
</evidence>
<comment type="caution">
    <text evidence="2">The sequence shown here is derived from an EMBL/GenBank/DDBJ whole genome shotgun (WGS) entry which is preliminary data.</text>
</comment>
<dbReference type="Pfam" id="PF13966">
    <property type="entry name" value="zf-RVT"/>
    <property type="match status" value="1"/>
</dbReference>
<reference evidence="2" key="1">
    <citation type="submission" date="2020-06" db="EMBL/GenBank/DDBJ databases">
        <authorList>
            <person name="Li T."/>
            <person name="Hu X."/>
            <person name="Zhang T."/>
            <person name="Song X."/>
            <person name="Zhang H."/>
            <person name="Dai N."/>
            <person name="Sheng W."/>
            <person name="Hou X."/>
            <person name="Wei L."/>
        </authorList>
    </citation>
    <scope>NUCLEOTIDE SEQUENCE</scope>
    <source>
        <strain evidence="2">3651</strain>
        <tissue evidence="2">Leaf</tissue>
    </source>
</reference>
<dbReference type="AlphaFoldDB" id="A0AAE2CDB4"/>
<keyword evidence="3" id="KW-1185">Reference proteome</keyword>